<dbReference type="GO" id="GO:0009252">
    <property type="term" value="P:peptidoglycan biosynthetic process"/>
    <property type="evidence" value="ECO:0007669"/>
    <property type="project" value="UniProtKB-UniRule"/>
</dbReference>
<protein>
    <recommendedName>
        <fullName evidence="10">Probable lipid II flippase MurJ</fullName>
    </recommendedName>
</protein>
<dbReference type="PANTHER" id="PTHR47019:SF1">
    <property type="entry name" value="LIPID II FLIPPASE MURJ"/>
    <property type="match status" value="1"/>
</dbReference>
<feature type="transmembrane region" description="Helical" evidence="10">
    <location>
        <begin position="379"/>
        <end position="397"/>
    </location>
</feature>
<feature type="transmembrane region" description="Helical" evidence="10">
    <location>
        <begin position="479"/>
        <end position="505"/>
    </location>
</feature>
<feature type="transmembrane region" description="Helical" evidence="10">
    <location>
        <begin position="304"/>
        <end position="326"/>
    </location>
</feature>
<dbReference type="OrthoDB" id="9816572at2"/>
<keyword evidence="5 10" id="KW-0573">Peptidoglycan synthesis</keyword>
<keyword evidence="10 11" id="KW-0813">Transport</keyword>
<comment type="subcellular location">
    <subcellularLocation>
        <location evidence="10">Cell inner membrane</location>
        <topology evidence="10">Multi-pass membrane protein</topology>
    </subcellularLocation>
    <subcellularLocation>
        <location evidence="1">Cell membrane</location>
        <topology evidence="1">Multi-pass membrane protein</topology>
    </subcellularLocation>
</comment>
<dbReference type="Pfam" id="PF03023">
    <property type="entry name" value="MurJ"/>
    <property type="match status" value="1"/>
</dbReference>
<dbReference type="GO" id="GO:0034204">
    <property type="term" value="P:lipid translocation"/>
    <property type="evidence" value="ECO:0007669"/>
    <property type="project" value="TreeGrafter"/>
</dbReference>
<sequence length="526" mass="55156">MVFSGLTLVSRVMGLARDLFITARLGASATPAADAFNTAQSFPNLFRRIFAEGAFTAAFVPAYSKVLAKEGQDAADNLATDALATLAAATLVLTVVAQLAMPWLMLAINPGFGYATEKYKLAVVLTQISMPYLPCMAIVALLSGVLNAKGRFALSAAAPTILNAGILIAVIVPRDAVGSAYAATWGIFGAGIAQAALLWWGVRKAGAKIRPTVPRLTPEIKALIATAIPGAIAASVTQINIFVSGIIASQVNGARTWLSVADRFYQLPLGLVGVAIGVALLPALSRAIGLDDKEDAQKTTDQAIVFAMALTLPAAAALLAIPHYLIDGLFQRGEFTAYDATETAKALFHYGWGTPAFVLARVLSPVFFARSDTKAPMRFAIVSMTINIVLGVALFQVIGFEGIAAATAFASWVNVGQMAWTLHRRGDYSPSKAAWGKLVRVLIASLLLGLLLFGAQWLRPMLEAPLAGFRFAGLGPKEITILAVCLVGAALYPALLFLSGGVTVAEAKAALRRRAGTSDAPTPDTL</sequence>
<feature type="transmembrane region" description="Helical" evidence="10">
    <location>
        <begin position="441"/>
        <end position="459"/>
    </location>
</feature>
<evidence type="ECO:0000256" key="2">
    <source>
        <dbReference type="ARBA" id="ARBA00022475"/>
    </source>
</evidence>
<dbReference type="GO" id="GO:0015648">
    <property type="term" value="F:lipid-linked peptidoglycan transporter activity"/>
    <property type="evidence" value="ECO:0007669"/>
    <property type="project" value="UniProtKB-UniRule"/>
</dbReference>
<dbReference type="HAMAP" id="MF_02078">
    <property type="entry name" value="MurJ_MviN"/>
    <property type="match status" value="1"/>
</dbReference>
<keyword evidence="10 11" id="KW-0961">Cell wall biogenesis/degradation</keyword>
<reference evidence="12 13" key="1">
    <citation type="submission" date="2017-10" db="EMBL/GenBank/DDBJ databases">
        <title>Genome sequence of Caulobacter mirabilis FWC38.</title>
        <authorList>
            <person name="Fiebig A."/>
            <person name="Crosson S."/>
        </authorList>
    </citation>
    <scope>NUCLEOTIDE SEQUENCE [LARGE SCALE GENOMIC DNA]</scope>
    <source>
        <strain evidence="12 13">FWC 38</strain>
    </source>
</reference>
<feature type="transmembrane region" description="Helical" evidence="10">
    <location>
        <begin position="346"/>
        <end position="367"/>
    </location>
</feature>
<dbReference type="InterPro" id="IPR051050">
    <property type="entry name" value="Lipid_II_flippase_MurJ/MviN"/>
</dbReference>
<dbReference type="Proteomes" id="UP000228945">
    <property type="component" value="Chromosome"/>
</dbReference>
<feature type="transmembrane region" description="Helical" evidence="10">
    <location>
        <begin position="121"/>
        <end position="145"/>
    </location>
</feature>
<evidence type="ECO:0000256" key="6">
    <source>
        <dbReference type="ARBA" id="ARBA00022989"/>
    </source>
</evidence>
<evidence type="ECO:0000256" key="1">
    <source>
        <dbReference type="ARBA" id="ARBA00004651"/>
    </source>
</evidence>
<evidence type="ECO:0000256" key="3">
    <source>
        <dbReference type="ARBA" id="ARBA00022692"/>
    </source>
</evidence>
<dbReference type="KEGG" id="cmb:CSW64_00930"/>
<organism evidence="12 13">
    <name type="scientific">Caulobacter mirabilis</name>
    <dbReference type="NCBI Taxonomy" id="69666"/>
    <lineage>
        <taxon>Bacteria</taxon>
        <taxon>Pseudomonadati</taxon>
        <taxon>Pseudomonadota</taxon>
        <taxon>Alphaproteobacteria</taxon>
        <taxon>Caulobacterales</taxon>
        <taxon>Caulobacteraceae</taxon>
        <taxon>Caulobacter</taxon>
    </lineage>
</organism>
<dbReference type="CDD" id="cd13123">
    <property type="entry name" value="MATE_MurJ_like"/>
    <property type="match status" value="1"/>
</dbReference>
<proteinExistence type="inferred from homology"/>
<keyword evidence="13" id="KW-1185">Reference proteome</keyword>
<feature type="transmembrane region" description="Helical" evidence="10">
    <location>
        <begin position="178"/>
        <end position="202"/>
    </location>
</feature>
<comment type="pathway">
    <text evidence="10">Cell wall biogenesis; peptidoglycan biosynthesis.</text>
</comment>
<evidence type="ECO:0000256" key="9">
    <source>
        <dbReference type="ARBA" id="ARBA00061532"/>
    </source>
</evidence>
<name>A0A2D2B3L6_9CAUL</name>
<dbReference type="GO" id="GO:0071555">
    <property type="term" value="P:cell wall organization"/>
    <property type="evidence" value="ECO:0007669"/>
    <property type="project" value="UniProtKB-UniRule"/>
</dbReference>
<feature type="transmembrane region" description="Helical" evidence="10">
    <location>
        <begin position="152"/>
        <end position="172"/>
    </location>
</feature>
<evidence type="ECO:0000256" key="5">
    <source>
        <dbReference type="ARBA" id="ARBA00022984"/>
    </source>
</evidence>
<dbReference type="InterPro" id="IPR004268">
    <property type="entry name" value="MurJ"/>
</dbReference>
<dbReference type="GO" id="GO:0008360">
    <property type="term" value="P:regulation of cell shape"/>
    <property type="evidence" value="ECO:0007669"/>
    <property type="project" value="UniProtKB-UniRule"/>
</dbReference>
<keyword evidence="6 10" id="KW-1133">Transmembrane helix</keyword>
<evidence type="ECO:0000256" key="8">
    <source>
        <dbReference type="ARBA" id="ARBA00060041"/>
    </source>
</evidence>
<dbReference type="UniPathway" id="UPA00219"/>
<comment type="caution">
    <text evidence="10">Lacks conserved residue(s) required for the propagation of feature annotation.</text>
</comment>
<comment type="similarity">
    <text evidence="9 10 11">Belongs to the MurJ/MviN family.</text>
</comment>
<dbReference type="PRINTS" id="PR01806">
    <property type="entry name" value="VIRFACTRMVIN"/>
</dbReference>
<evidence type="ECO:0000256" key="7">
    <source>
        <dbReference type="ARBA" id="ARBA00023136"/>
    </source>
</evidence>
<feature type="transmembrane region" description="Helical" evidence="10">
    <location>
        <begin position="82"/>
        <end position="101"/>
    </location>
</feature>
<dbReference type="PIRSF" id="PIRSF002869">
    <property type="entry name" value="MviN"/>
    <property type="match status" value="1"/>
</dbReference>
<evidence type="ECO:0000313" key="12">
    <source>
        <dbReference type="EMBL" id="ATQ44827.1"/>
    </source>
</evidence>
<comment type="function">
    <text evidence="8 10 11">Involved in peptidoglycan biosynthesis. Transports lipid-linked peptidoglycan precursors from the inner to the outer leaflet of the cytoplasmic membrane.</text>
</comment>
<evidence type="ECO:0000256" key="10">
    <source>
        <dbReference type="HAMAP-Rule" id="MF_02078"/>
    </source>
</evidence>
<gene>
    <name evidence="12" type="primary">mviN</name>
    <name evidence="10" type="synonym">murJ</name>
    <name evidence="12" type="ORF">CSW64_00930</name>
</gene>
<evidence type="ECO:0000256" key="4">
    <source>
        <dbReference type="ARBA" id="ARBA00022960"/>
    </source>
</evidence>
<evidence type="ECO:0000313" key="13">
    <source>
        <dbReference type="Proteomes" id="UP000228945"/>
    </source>
</evidence>
<keyword evidence="3 10" id="KW-0812">Transmembrane</keyword>
<dbReference type="NCBIfam" id="TIGR01695">
    <property type="entry name" value="murJ_mviN"/>
    <property type="match status" value="1"/>
</dbReference>
<evidence type="ECO:0000256" key="11">
    <source>
        <dbReference type="PIRNR" id="PIRNR002869"/>
    </source>
</evidence>
<dbReference type="AlphaFoldDB" id="A0A2D2B3L6"/>
<keyword evidence="7 10" id="KW-0472">Membrane</keyword>
<dbReference type="GO" id="GO:0005886">
    <property type="term" value="C:plasma membrane"/>
    <property type="evidence" value="ECO:0007669"/>
    <property type="project" value="UniProtKB-SubCell"/>
</dbReference>
<keyword evidence="2 10" id="KW-1003">Cell membrane</keyword>
<keyword evidence="10" id="KW-0997">Cell inner membrane</keyword>
<dbReference type="PANTHER" id="PTHR47019">
    <property type="entry name" value="LIPID II FLIPPASE MURJ"/>
    <property type="match status" value="1"/>
</dbReference>
<dbReference type="EMBL" id="CP024201">
    <property type="protein sequence ID" value="ATQ44827.1"/>
    <property type="molecule type" value="Genomic_DNA"/>
</dbReference>
<keyword evidence="4 10" id="KW-0133">Cell shape</keyword>
<accession>A0A2D2B3L6</accession>
<feature type="transmembrane region" description="Helical" evidence="10">
    <location>
        <begin position="267"/>
        <end position="284"/>
    </location>
</feature>